<dbReference type="RefSeq" id="XP_002113503.1">
    <property type="nucleotide sequence ID" value="XM_002113467.1"/>
</dbReference>
<dbReference type="KEGG" id="tad:TRIADDRAFT_57744"/>
<dbReference type="InterPro" id="IPR001766">
    <property type="entry name" value="Fork_head_dom"/>
</dbReference>
<name>B3S0A6_TRIAD</name>
<dbReference type="eggNOG" id="KOG2294">
    <property type="taxonomic scope" value="Eukaryota"/>
</dbReference>
<dbReference type="PRINTS" id="PR00053">
    <property type="entry name" value="FORKHEAD"/>
</dbReference>
<protein>
    <recommendedName>
        <fullName evidence="8">Fork-head domain-containing protein</fullName>
    </recommendedName>
</protein>
<feature type="DNA-binding region" description="Fork-head" evidence="6">
    <location>
        <begin position="65"/>
        <end position="160"/>
    </location>
</feature>
<dbReference type="GeneID" id="6754716"/>
<evidence type="ECO:0000256" key="4">
    <source>
        <dbReference type="ARBA" id="ARBA00023163"/>
    </source>
</evidence>
<dbReference type="AlphaFoldDB" id="B3S0A6"/>
<dbReference type="PROSITE" id="PS00658">
    <property type="entry name" value="FORK_HEAD_2"/>
    <property type="match status" value="1"/>
</dbReference>
<evidence type="ECO:0000259" key="8">
    <source>
        <dbReference type="PROSITE" id="PS50039"/>
    </source>
</evidence>
<dbReference type="PANTHER" id="PTHR46078:SF2">
    <property type="entry name" value="FORK-HEAD DOMAIN-CONTAINING PROTEIN"/>
    <property type="match status" value="1"/>
</dbReference>
<keyword evidence="10" id="KW-1185">Reference proteome</keyword>
<evidence type="ECO:0000256" key="5">
    <source>
        <dbReference type="ARBA" id="ARBA00023242"/>
    </source>
</evidence>
<dbReference type="GO" id="GO:0005634">
    <property type="term" value="C:nucleus"/>
    <property type="evidence" value="ECO:0007669"/>
    <property type="project" value="UniProtKB-SubCell"/>
</dbReference>
<dbReference type="PROSITE" id="PS50039">
    <property type="entry name" value="FORK_HEAD_3"/>
    <property type="match status" value="1"/>
</dbReference>
<accession>B3S0A6</accession>
<dbReference type="InterPro" id="IPR018122">
    <property type="entry name" value="TF_fork_head_CS_1"/>
</dbReference>
<dbReference type="GO" id="GO:0003700">
    <property type="term" value="F:DNA-binding transcription factor activity"/>
    <property type="evidence" value="ECO:0007669"/>
    <property type="project" value="InterPro"/>
</dbReference>
<evidence type="ECO:0000313" key="9">
    <source>
        <dbReference type="EMBL" id="EDV23977.1"/>
    </source>
</evidence>
<dbReference type="HOGENOM" id="CLU_077699_1_2_1"/>
<comment type="subcellular location">
    <subcellularLocation>
        <location evidence="1 6">Nucleus</location>
    </subcellularLocation>
</comment>
<dbReference type="CDD" id="cd20024">
    <property type="entry name" value="FH_FOXJ2-like"/>
    <property type="match status" value="1"/>
</dbReference>
<dbReference type="EMBL" id="DS985246">
    <property type="protein sequence ID" value="EDV23977.1"/>
    <property type="molecule type" value="Genomic_DNA"/>
</dbReference>
<keyword evidence="3 6" id="KW-0238">DNA-binding</keyword>
<dbReference type="PhylomeDB" id="B3S0A6"/>
<keyword evidence="2" id="KW-0805">Transcription regulation</keyword>
<feature type="compositionally biased region" description="Basic and acidic residues" evidence="7">
    <location>
        <begin position="162"/>
        <end position="174"/>
    </location>
</feature>
<dbReference type="GO" id="GO:0043565">
    <property type="term" value="F:sequence-specific DNA binding"/>
    <property type="evidence" value="ECO:0007669"/>
    <property type="project" value="InterPro"/>
</dbReference>
<proteinExistence type="predicted"/>
<dbReference type="InterPro" id="IPR036388">
    <property type="entry name" value="WH-like_DNA-bd_sf"/>
</dbReference>
<feature type="region of interest" description="Disordered" evidence="7">
    <location>
        <begin position="26"/>
        <end position="64"/>
    </location>
</feature>
<evidence type="ECO:0000313" key="10">
    <source>
        <dbReference type="Proteomes" id="UP000009022"/>
    </source>
</evidence>
<dbReference type="Pfam" id="PF00250">
    <property type="entry name" value="Forkhead"/>
    <property type="match status" value="1"/>
</dbReference>
<dbReference type="InParanoid" id="B3S0A6"/>
<dbReference type="PANTHER" id="PTHR46078">
    <property type="entry name" value="FORKHEAD BOX PROTEIN J2 FAMILY MEMBER"/>
    <property type="match status" value="1"/>
</dbReference>
<sequence length="174" mass="19563">MATKTTAVLESSLTAMDWLHRINVGENKGVQGQSGNEMDENDKKGGHHSGQHDGNKNGANGPDGKPPYSYANLIMLAINSSQSKMMTLSEIYQWICDNFSYYRDAGNGWKNSIRHNLSLNKCFRKVPRSKEDPGKGSYWTIDADPQDDAGSRLKSRKRKSNDRHNHMLDMKMIS</sequence>
<evidence type="ECO:0000256" key="6">
    <source>
        <dbReference type="PROSITE-ProRule" id="PRU00089"/>
    </source>
</evidence>
<dbReference type="InterPro" id="IPR045912">
    <property type="entry name" value="FOXJ2/3-like"/>
</dbReference>
<reference evidence="9 10" key="1">
    <citation type="journal article" date="2008" name="Nature">
        <title>The Trichoplax genome and the nature of placozoans.</title>
        <authorList>
            <person name="Srivastava M."/>
            <person name="Begovic E."/>
            <person name="Chapman J."/>
            <person name="Putnam N.H."/>
            <person name="Hellsten U."/>
            <person name="Kawashima T."/>
            <person name="Kuo A."/>
            <person name="Mitros T."/>
            <person name="Salamov A."/>
            <person name="Carpenter M.L."/>
            <person name="Signorovitch A.Y."/>
            <person name="Moreno M.A."/>
            <person name="Kamm K."/>
            <person name="Grimwood J."/>
            <person name="Schmutz J."/>
            <person name="Shapiro H."/>
            <person name="Grigoriev I.V."/>
            <person name="Buss L.W."/>
            <person name="Schierwater B."/>
            <person name="Dellaporta S.L."/>
            <person name="Rokhsar D.S."/>
        </authorList>
    </citation>
    <scope>NUCLEOTIDE SEQUENCE [LARGE SCALE GENOMIC DNA]</scope>
    <source>
        <strain evidence="9 10">Grell-BS-1999</strain>
    </source>
</reference>
<dbReference type="SMART" id="SM00339">
    <property type="entry name" value="FH"/>
    <property type="match status" value="1"/>
</dbReference>
<dbReference type="Gene3D" id="1.10.10.10">
    <property type="entry name" value="Winged helix-like DNA-binding domain superfamily/Winged helix DNA-binding domain"/>
    <property type="match status" value="1"/>
</dbReference>
<dbReference type="STRING" id="10228.B3S0A6"/>
<feature type="domain" description="Fork-head" evidence="8">
    <location>
        <begin position="65"/>
        <end position="160"/>
    </location>
</feature>
<dbReference type="SUPFAM" id="SSF46785">
    <property type="entry name" value="Winged helix' DNA-binding domain"/>
    <property type="match status" value="1"/>
</dbReference>
<dbReference type="OrthoDB" id="10029558at2759"/>
<evidence type="ECO:0000256" key="3">
    <source>
        <dbReference type="ARBA" id="ARBA00023125"/>
    </source>
</evidence>
<evidence type="ECO:0000256" key="2">
    <source>
        <dbReference type="ARBA" id="ARBA00023015"/>
    </source>
</evidence>
<evidence type="ECO:0000256" key="7">
    <source>
        <dbReference type="SAM" id="MobiDB-lite"/>
    </source>
</evidence>
<dbReference type="CTD" id="6754716"/>
<dbReference type="FunFam" id="1.10.10.10:FF:000088">
    <property type="entry name" value="Forkhead box protein J3"/>
    <property type="match status" value="1"/>
</dbReference>
<organism evidence="9 10">
    <name type="scientific">Trichoplax adhaerens</name>
    <name type="common">Trichoplax reptans</name>
    <dbReference type="NCBI Taxonomy" id="10228"/>
    <lineage>
        <taxon>Eukaryota</taxon>
        <taxon>Metazoa</taxon>
        <taxon>Placozoa</taxon>
        <taxon>Uniplacotomia</taxon>
        <taxon>Trichoplacea</taxon>
        <taxon>Trichoplacidae</taxon>
        <taxon>Trichoplax</taxon>
    </lineage>
</organism>
<dbReference type="PROSITE" id="PS00657">
    <property type="entry name" value="FORK_HEAD_1"/>
    <property type="match status" value="1"/>
</dbReference>
<gene>
    <name evidence="9" type="ORF">TRIADDRAFT_57744</name>
</gene>
<dbReference type="OMA" id="WLHRINV"/>
<feature type="region of interest" description="Disordered" evidence="7">
    <location>
        <begin position="127"/>
        <end position="174"/>
    </location>
</feature>
<dbReference type="InterPro" id="IPR030456">
    <property type="entry name" value="TF_fork_head_CS_2"/>
</dbReference>
<evidence type="ECO:0000256" key="1">
    <source>
        <dbReference type="ARBA" id="ARBA00004123"/>
    </source>
</evidence>
<keyword evidence="4" id="KW-0804">Transcription</keyword>
<dbReference type="Proteomes" id="UP000009022">
    <property type="component" value="Unassembled WGS sequence"/>
</dbReference>
<dbReference type="InterPro" id="IPR036390">
    <property type="entry name" value="WH_DNA-bd_sf"/>
</dbReference>
<keyword evidence="5 6" id="KW-0539">Nucleus</keyword>